<dbReference type="AlphaFoldDB" id="A0A1Y2A106"/>
<dbReference type="InterPro" id="IPR045518">
    <property type="entry name" value="2EXR"/>
</dbReference>
<organism evidence="2 3">
    <name type="scientific">Clohesyomyces aquaticus</name>
    <dbReference type="NCBI Taxonomy" id="1231657"/>
    <lineage>
        <taxon>Eukaryota</taxon>
        <taxon>Fungi</taxon>
        <taxon>Dikarya</taxon>
        <taxon>Ascomycota</taxon>
        <taxon>Pezizomycotina</taxon>
        <taxon>Dothideomycetes</taxon>
        <taxon>Pleosporomycetidae</taxon>
        <taxon>Pleosporales</taxon>
        <taxon>Lindgomycetaceae</taxon>
        <taxon>Clohesyomyces</taxon>
    </lineage>
</organism>
<keyword evidence="3" id="KW-1185">Reference proteome</keyword>
<protein>
    <recommendedName>
        <fullName evidence="1">2EXR domain-containing protein</fullName>
    </recommendedName>
</protein>
<comment type="caution">
    <text evidence="2">The sequence shown here is derived from an EMBL/GenBank/DDBJ whole genome shotgun (WGS) entry which is preliminary data.</text>
</comment>
<feature type="domain" description="2EXR" evidence="1">
    <location>
        <begin position="7"/>
        <end position="105"/>
    </location>
</feature>
<dbReference type="EMBL" id="MCFA01000021">
    <property type="protein sequence ID" value="ORY15987.1"/>
    <property type="molecule type" value="Genomic_DNA"/>
</dbReference>
<accession>A0A1Y2A106</accession>
<evidence type="ECO:0000259" key="1">
    <source>
        <dbReference type="Pfam" id="PF20150"/>
    </source>
</evidence>
<dbReference type="Pfam" id="PF20150">
    <property type="entry name" value="2EXR"/>
    <property type="match status" value="1"/>
</dbReference>
<sequence>MAAPATFHSFSRLPAELRLKVWEYAVPSPPPAITISLDVEARQIECNAFEPLLCATRASRFAARRLLQGRQRIVLGLPASENDPPPGSISDQTQVAVYFDPKRTILQICPTFPIVWPEEPTPFSAEKSVWKVLFHTLGQSLKVVEHIHFVIEDSQLPHGPRVRQYNTPWLWENIEYCEEWNGLDNLKAVTVSHLTVQQLNDGKYRRCFHGVPCYDLSKPTQCLLDCHFNAIKTEMRSVSFPTGNEYRRCVRLMRLRGRIRLPIPDAILDNLDAHESGRMVMEESDEDDDDD</sequence>
<evidence type="ECO:0000313" key="2">
    <source>
        <dbReference type="EMBL" id="ORY15987.1"/>
    </source>
</evidence>
<dbReference type="OrthoDB" id="3473305at2759"/>
<proteinExistence type="predicted"/>
<evidence type="ECO:0000313" key="3">
    <source>
        <dbReference type="Proteomes" id="UP000193144"/>
    </source>
</evidence>
<name>A0A1Y2A106_9PLEO</name>
<gene>
    <name evidence="2" type="ORF">BCR34DRAFT_584691</name>
</gene>
<reference evidence="2 3" key="1">
    <citation type="submission" date="2016-07" db="EMBL/GenBank/DDBJ databases">
        <title>Pervasive Adenine N6-methylation of Active Genes in Fungi.</title>
        <authorList>
            <consortium name="DOE Joint Genome Institute"/>
            <person name="Mondo S.J."/>
            <person name="Dannebaum R.O."/>
            <person name="Kuo R.C."/>
            <person name="Labutti K."/>
            <person name="Haridas S."/>
            <person name="Kuo A."/>
            <person name="Salamov A."/>
            <person name="Ahrendt S.R."/>
            <person name="Lipzen A."/>
            <person name="Sullivan W."/>
            <person name="Andreopoulos W.B."/>
            <person name="Clum A."/>
            <person name="Lindquist E."/>
            <person name="Daum C."/>
            <person name="Ramamoorthy G.K."/>
            <person name="Gryganskyi A."/>
            <person name="Culley D."/>
            <person name="Magnuson J.K."/>
            <person name="James T.Y."/>
            <person name="O'Malley M.A."/>
            <person name="Stajich J.E."/>
            <person name="Spatafora J.W."/>
            <person name="Visel A."/>
            <person name="Grigoriev I.V."/>
        </authorList>
    </citation>
    <scope>NUCLEOTIDE SEQUENCE [LARGE SCALE GENOMIC DNA]</scope>
    <source>
        <strain evidence="2 3">CBS 115471</strain>
    </source>
</reference>
<dbReference type="Proteomes" id="UP000193144">
    <property type="component" value="Unassembled WGS sequence"/>
</dbReference>